<dbReference type="GO" id="GO:0000150">
    <property type="term" value="F:DNA strand exchange activity"/>
    <property type="evidence" value="ECO:0007669"/>
    <property type="project" value="InterPro"/>
</dbReference>
<dbReference type="GO" id="GO:0003677">
    <property type="term" value="F:DNA binding"/>
    <property type="evidence" value="ECO:0007669"/>
    <property type="project" value="InterPro"/>
</dbReference>
<evidence type="ECO:0000259" key="1">
    <source>
        <dbReference type="PROSITE" id="PS51736"/>
    </source>
</evidence>
<accession>A0A412QDA1</accession>
<proteinExistence type="predicted"/>
<protein>
    <submittedName>
        <fullName evidence="2">DNA resolvase</fullName>
    </submittedName>
</protein>
<evidence type="ECO:0000313" key="3">
    <source>
        <dbReference type="Proteomes" id="UP000283833"/>
    </source>
</evidence>
<dbReference type="InterPro" id="IPR036162">
    <property type="entry name" value="Resolvase-like_N_sf"/>
</dbReference>
<dbReference type="EMBL" id="QRXI01000027">
    <property type="protein sequence ID" value="RGT88934.1"/>
    <property type="molecule type" value="Genomic_DNA"/>
</dbReference>
<sequence>MENNNRAVIYARVSSTTDRQSTERQVLDLEVLAKSKNMRIEKIYEEKISGAKKNSERVVLTECLEYCFSENIGTLLISELSRLGRNVDEVLKNVMLCKERGLNVYFQKENLSIFDCAGKEHPFLTIFIAILGTVAAMERENISYRLQSGKAQYIAKGGKVGRKIGYRKPEEDKRKQYSGVLKLLSKNYPIKMVSKLEGVSVSTVQRLKKEFCL</sequence>
<dbReference type="PANTHER" id="PTHR30461">
    <property type="entry name" value="DNA-INVERTASE FROM LAMBDOID PROPHAGE"/>
    <property type="match status" value="1"/>
</dbReference>
<name>A0A412QDA1_PHOVU</name>
<evidence type="ECO:0000313" key="2">
    <source>
        <dbReference type="EMBL" id="RGT88934.1"/>
    </source>
</evidence>
<organism evidence="2 3">
    <name type="scientific">Phocaeicola vulgatus</name>
    <name type="common">Bacteroides vulgatus</name>
    <dbReference type="NCBI Taxonomy" id="821"/>
    <lineage>
        <taxon>Bacteria</taxon>
        <taxon>Pseudomonadati</taxon>
        <taxon>Bacteroidota</taxon>
        <taxon>Bacteroidia</taxon>
        <taxon>Bacteroidales</taxon>
        <taxon>Bacteroidaceae</taxon>
        <taxon>Phocaeicola</taxon>
    </lineage>
</organism>
<comment type="caution">
    <text evidence="2">The sequence shown here is derived from an EMBL/GenBank/DDBJ whole genome shotgun (WGS) entry which is preliminary data.</text>
</comment>
<dbReference type="CDD" id="cd03768">
    <property type="entry name" value="SR_ResInv"/>
    <property type="match status" value="1"/>
</dbReference>
<dbReference type="InterPro" id="IPR006119">
    <property type="entry name" value="Resolv_N"/>
</dbReference>
<dbReference type="Gene3D" id="3.40.50.1390">
    <property type="entry name" value="Resolvase, N-terminal catalytic domain"/>
    <property type="match status" value="1"/>
</dbReference>
<dbReference type="SMART" id="SM00857">
    <property type="entry name" value="Resolvase"/>
    <property type="match status" value="1"/>
</dbReference>
<dbReference type="InterPro" id="IPR050639">
    <property type="entry name" value="SSR_resolvase"/>
</dbReference>
<dbReference type="Proteomes" id="UP000283833">
    <property type="component" value="Unassembled WGS sequence"/>
</dbReference>
<reference evidence="2 3" key="1">
    <citation type="submission" date="2018-08" db="EMBL/GenBank/DDBJ databases">
        <title>A genome reference for cultivated species of the human gut microbiota.</title>
        <authorList>
            <person name="Zou Y."/>
            <person name="Xue W."/>
            <person name="Luo G."/>
        </authorList>
    </citation>
    <scope>NUCLEOTIDE SEQUENCE [LARGE SCALE GENOMIC DNA]</scope>
    <source>
        <strain evidence="2 3">AF18-14</strain>
    </source>
</reference>
<dbReference type="Pfam" id="PF00239">
    <property type="entry name" value="Resolvase"/>
    <property type="match status" value="1"/>
</dbReference>
<dbReference type="AlphaFoldDB" id="A0A412QDA1"/>
<feature type="domain" description="Resolvase/invertase-type recombinase catalytic" evidence="1">
    <location>
        <begin position="6"/>
        <end position="157"/>
    </location>
</feature>
<dbReference type="RefSeq" id="WP_117853667.1">
    <property type="nucleotide sequence ID" value="NZ_JAKKWV010000059.1"/>
</dbReference>
<dbReference type="PROSITE" id="PS51736">
    <property type="entry name" value="RECOMBINASES_3"/>
    <property type="match status" value="1"/>
</dbReference>
<dbReference type="PANTHER" id="PTHR30461:SF19">
    <property type="entry name" value="SITE-SPECIFIC RECOMBINASE RESOLVASE FAMILY"/>
    <property type="match status" value="1"/>
</dbReference>
<gene>
    <name evidence="2" type="ORF">DWX04_17495</name>
</gene>
<dbReference type="Gene3D" id="1.10.10.60">
    <property type="entry name" value="Homeodomain-like"/>
    <property type="match status" value="1"/>
</dbReference>
<dbReference type="SUPFAM" id="SSF53041">
    <property type="entry name" value="Resolvase-like"/>
    <property type="match status" value="1"/>
</dbReference>